<dbReference type="PROSITE" id="PS50011">
    <property type="entry name" value="PROTEIN_KINASE_DOM"/>
    <property type="match status" value="1"/>
</dbReference>
<keyword evidence="9" id="KW-0808">Transferase</keyword>
<comment type="caution">
    <text evidence="9">The sequence shown here is derived from an EMBL/GenBank/DDBJ whole genome shotgun (WGS) entry which is preliminary data.</text>
</comment>
<evidence type="ECO:0000256" key="3">
    <source>
        <dbReference type="ARBA" id="ARBA00022483"/>
    </source>
</evidence>
<dbReference type="FunCoup" id="A0A1V9X5A4">
    <property type="interactions" value="990"/>
</dbReference>
<keyword evidence="5" id="KW-0800">Toxin</keyword>
<evidence type="ECO:0000256" key="7">
    <source>
        <dbReference type="PROSITE-ProRule" id="PRU00023"/>
    </source>
</evidence>
<keyword evidence="9" id="KW-0401">Integrin</keyword>
<accession>A0A1V9X5A4</accession>
<keyword evidence="6" id="KW-0472">Membrane</keyword>
<dbReference type="GO" id="GO:0007229">
    <property type="term" value="P:integrin-mediated signaling pathway"/>
    <property type="evidence" value="ECO:0007669"/>
    <property type="project" value="UniProtKB-KW"/>
</dbReference>
<dbReference type="GO" id="GO:0004674">
    <property type="term" value="F:protein serine/threonine kinase activity"/>
    <property type="evidence" value="ECO:0007669"/>
    <property type="project" value="TreeGrafter"/>
</dbReference>
<reference evidence="9 10" key="1">
    <citation type="journal article" date="2017" name="Gigascience">
        <title>Draft genome of the honey bee ectoparasitic mite, Tropilaelaps mercedesae, is shaped by the parasitic life history.</title>
        <authorList>
            <person name="Dong X."/>
            <person name="Armstrong S.D."/>
            <person name="Xia D."/>
            <person name="Makepeace B.L."/>
            <person name="Darby A.C."/>
            <person name="Kadowaki T."/>
        </authorList>
    </citation>
    <scope>NUCLEOTIDE SEQUENCE [LARGE SCALE GENOMIC DNA]</scope>
    <source>
        <strain evidence="9">Wuxi-XJTLU</strain>
    </source>
</reference>
<proteinExistence type="inferred from homology"/>
<dbReference type="Pfam" id="PF13637">
    <property type="entry name" value="Ank_4"/>
    <property type="match status" value="1"/>
</dbReference>
<dbReference type="GO" id="GO:0007160">
    <property type="term" value="P:cell-matrix adhesion"/>
    <property type="evidence" value="ECO:0007669"/>
    <property type="project" value="TreeGrafter"/>
</dbReference>
<dbReference type="SUPFAM" id="SSF48403">
    <property type="entry name" value="Ankyrin repeat"/>
    <property type="match status" value="1"/>
</dbReference>
<evidence type="ECO:0000256" key="1">
    <source>
        <dbReference type="ARBA" id="ARBA00004175"/>
    </source>
</evidence>
<protein>
    <submittedName>
        <fullName evidence="9">Integrin-linked protein kinase-like</fullName>
    </submittedName>
</protein>
<dbReference type="GO" id="GO:0005524">
    <property type="term" value="F:ATP binding"/>
    <property type="evidence" value="ECO:0007669"/>
    <property type="project" value="InterPro"/>
</dbReference>
<keyword evidence="4" id="KW-1052">Target cell membrane</keyword>
<dbReference type="GO" id="GO:0006887">
    <property type="term" value="P:exocytosis"/>
    <property type="evidence" value="ECO:0007669"/>
    <property type="project" value="UniProtKB-KW"/>
</dbReference>
<comment type="similarity">
    <text evidence="2">Belongs to the protein kinase superfamily. TKL Ser/Thr protein kinase family.</text>
</comment>
<dbReference type="InParanoid" id="A0A1V9X5A4"/>
<keyword evidence="3" id="KW-0268">Exocytosis</keyword>
<keyword evidence="5" id="KW-0638">Presynaptic neurotoxin</keyword>
<dbReference type="Pfam" id="PF07714">
    <property type="entry name" value="PK_Tyr_Ser-Thr"/>
    <property type="match status" value="1"/>
</dbReference>
<feature type="non-terminal residue" evidence="9">
    <location>
        <position position="1"/>
    </location>
</feature>
<dbReference type="InterPro" id="IPR051681">
    <property type="entry name" value="Ser/Thr_Kinases-Pseudokinases"/>
</dbReference>
<dbReference type="FunFam" id="3.30.200.20:FF:000245">
    <property type="entry name" value="Integrin-linked protein kinase"/>
    <property type="match status" value="1"/>
</dbReference>
<gene>
    <name evidence="9" type="ORF">BIW11_12820</name>
</gene>
<evidence type="ECO:0000256" key="5">
    <source>
        <dbReference type="ARBA" id="ARBA00023028"/>
    </source>
</evidence>
<dbReference type="EMBL" id="MNPL01024301">
    <property type="protein sequence ID" value="OQR68578.1"/>
    <property type="molecule type" value="Genomic_DNA"/>
</dbReference>
<sequence length="399" mass="45189">TTVDYLNNHYQAIPRTKFPNILFWAYVCILTLQLLANKAEVNAMNEHGNTPLHYACFWGYRQIGEDLLNTGAHAAIANKYGETPFEKCKGLIAEKLQDLAVEKGQDLSPIAYKDFSWSGTKTRARDATLSRHRHIQLEQLEFLEKIATSHTGETWKGSFQGNDVICKILSVGDVTPRVQRDFNDQYPKLRIFSHPNILPVIGCVSQPPHLIVVQQYLSIGSLYDILHGKHRTSVVVDSTQALRFALGIARGMAFLHSLDPMLPAYNLCTKHVMVDELMTAYVNMADARFSFEQPEKCFDPSGYAPEALQKRQGDINWKAADMWSFAILLWELVTRETPFSNIPPMIMGMRIAFENLRVPIPPGISSHTSKLIRICMNEDPGKRPTFEQIIPILEKMVSK</sequence>
<dbReference type="PANTHER" id="PTHR44329:SF57">
    <property type="entry name" value="INTEGRIN-LINKED PROTEIN KINASE"/>
    <property type="match status" value="1"/>
</dbReference>
<feature type="domain" description="Protein kinase" evidence="8">
    <location>
        <begin position="140"/>
        <end position="397"/>
    </location>
</feature>
<organism evidence="9 10">
    <name type="scientific">Tropilaelaps mercedesae</name>
    <dbReference type="NCBI Taxonomy" id="418985"/>
    <lineage>
        <taxon>Eukaryota</taxon>
        <taxon>Metazoa</taxon>
        <taxon>Ecdysozoa</taxon>
        <taxon>Arthropoda</taxon>
        <taxon>Chelicerata</taxon>
        <taxon>Arachnida</taxon>
        <taxon>Acari</taxon>
        <taxon>Parasitiformes</taxon>
        <taxon>Mesostigmata</taxon>
        <taxon>Gamasina</taxon>
        <taxon>Dermanyssoidea</taxon>
        <taxon>Laelapidae</taxon>
        <taxon>Tropilaelaps</taxon>
    </lineage>
</organism>
<dbReference type="InterPro" id="IPR036770">
    <property type="entry name" value="Ankyrin_rpt-contain_sf"/>
</dbReference>
<dbReference type="InterPro" id="IPR011009">
    <property type="entry name" value="Kinase-like_dom_sf"/>
</dbReference>
<evidence type="ECO:0000256" key="2">
    <source>
        <dbReference type="ARBA" id="ARBA00005843"/>
    </source>
</evidence>
<dbReference type="STRING" id="418985.A0A1V9X5A4"/>
<dbReference type="SUPFAM" id="SSF56112">
    <property type="entry name" value="Protein kinase-like (PK-like)"/>
    <property type="match status" value="1"/>
</dbReference>
<dbReference type="GO" id="GO:0044218">
    <property type="term" value="C:other organism cell membrane"/>
    <property type="evidence" value="ECO:0007669"/>
    <property type="project" value="UniProtKB-KW"/>
</dbReference>
<keyword evidence="7" id="KW-0040">ANK repeat</keyword>
<dbReference type="Proteomes" id="UP000192247">
    <property type="component" value="Unassembled WGS sequence"/>
</dbReference>
<dbReference type="GO" id="GO:0005925">
    <property type="term" value="C:focal adhesion"/>
    <property type="evidence" value="ECO:0007669"/>
    <property type="project" value="TreeGrafter"/>
</dbReference>
<dbReference type="Gene3D" id="1.25.40.20">
    <property type="entry name" value="Ankyrin repeat-containing domain"/>
    <property type="match status" value="1"/>
</dbReference>
<evidence type="ECO:0000313" key="10">
    <source>
        <dbReference type="Proteomes" id="UP000192247"/>
    </source>
</evidence>
<dbReference type="AlphaFoldDB" id="A0A1V9X5A4"/>
<keyword evidence="9" id="KW-0418">Kinase</keyword>
<dbReference type="InterPro" id="IPR000719">
    <property type="entry name" value="Prot_kinase_dom"/>
</dbReference>
<dbReference type="Gene3D" id="1.10.510.10">
    <property type="entry name" value="Transferase(Phosphotransferase) domain 1"/>
    <property type="match status" value="1"/>
</dbReference>
<comment type="subcellular location">
    <subcellularLocation>
        <location evidence="1">Target cell membrane</location>
    </subcellularLocation>
</comment>
<dbReference type="InterPro" id="IPR001245">
    <property type="entry name" value="Ser-Thr/Tyr_kinase_cat_dom"/>
</dbReference>
<evidence type="ECO:0000256" key="6">
    <source>
        <dbReference type="ARBA" id="ARBA00023298"/>
    </source>
</evidence>
<dbReference type="GO" id="GO:0034446">
    <property type="term" value="P:substrate adhesion-dependent cell spreading"/>
    <property type="evidence" value="ECO:0007669"/>
    <property type="project" value="TreeGrafter"/>
</dbReference>
<keyword evidence="5" id="KW-0528">Neurotoxin</keyword>
<feature type="repeat" description="ANK" evidence="7">
    <location>
        <begin position="47"/>
        <end position="79"/>
    </location>
</feature>
<dbReference type="InterPro" id="IPR002110">
    <property type="entry name" value="Ankyrin_rpt"/>
</dbReference>
<keyword evidence="6" id="KW-1053">Target membrane</keyword>
<evidence type="ECO:0000313" key="9">
    <source>
        <dbReference type="EMBL" id="OQR68578.1"/>
    </source>
</evidence>
<dbReference type="GO" id="GO:0001725">
    <property type="term" value="C:stress fiber"/>
    <property type="evidence" value="ECO:0007669"/>
    <property type="project" value="TreeGrafter"/>
</dbReference>
<dbReference type="GO" id="GO:0044231">
    <property type="term" value="C:host cell presynaptic membrane"/>
    <property type="evidence" value="ECO:0007669"/>
    <property type="project" value="UniProtKB-KW"/>
</dbReference>
<dbReference type="PROSITE" id="PS50088">
    <property type="entry name" value="ANK_REPEAT"/>
    <property type="match status" value="1"/>
</dbReference>
<dbReference type="PANTHER" id="PTHR44329">
    <property type="entry name" value="SERINE/THREONINE-PROTEIN KINASE TNNI3K-RELATED"/>
    <property type="match status" value="1"/>
</dbReference>
<dbReference type="PROSITE" id="PS50297">
    <property type="entry name" value="ANK_REP_REGION"/>
    <property type="match status" value="1"/>
</dbReference>
<evidence type="ECO:0000256" key="4">
    <source>
        <dbReference type="ARBA" id="ARBA00022537"/>
    </source>
</evidence>
<dbReference type="OrthoDB" id="6718656at2759"/>
<name>A0A1V9X5A4_9ACAR</name>
<dbReference type="Gene3D" id="3.30.200.20">
    <property type="entry name" value="Phosphorylase Kinase, domain 1"/>
    <property type="match status" value="1"/>
</dbReference>
<dbReference type="PIRSF" id="PIRSF000654">
    <property type="entry name" value="Integrin-linked_kinase"/>
    <property type="match status" value="1"/>
</dbReference>
<evidence type="ECO:0000259" key="8">
    <source>
        <dbReference type="PROSITE" id="PS50011"/>
    </source>
</evidence>
<keyword evidence="10" id="KW-1185">Reference proteome</keyword>